<dbReference type="Proteomes" id="UP000537592">
    <property type="component" value="Unassembled WGS sequence"/>
</dbReference>
<dbReference type="UniPathway" id="UPA00275">
    <property type="reaction ID" value="UER00401"/>
</dbReference>
<keyword evidence="7" id="KW-0378">Hydrolase</keyword>
<evidence type="ECO:0000313" key="7">
    <source>
        <dbReference type="EMBL" id="MBB3809279.1"/>
    </source>
</evidence>
<keyword evidence="3" id="KW-0686">Riboflavin biosynthesis</keyword>
<evidence type="ECO:0000256" key="5">
    <source>
        <dbReference type="ARBA" id="ARBA00022833"/>
    </source>
</evidence>
<keyword evidence="7" id="KW-0560">Oxidoreductase</keyword>
<dbReference type="PANTHER" id="PTHR11079:SF162">
    <property type="entry name" value="RIBOFLAVIN BIOSYNTHESIS PROTEIN PYRD, CHLOROPLASTIC"/>
    <property type="match status" value="1"/>
</dbReference>
<dbReference type="Pfam" id="PF00383">
    <property type="entry name" value="dCMP_cyt_deam_1"/>
    <property type="match status" value="1"/>
</dbReference>
<dbReference type="InterPro" id="IPR002125">
    <property type="entry name" value="CMP_dCMP_dom"/>
</dbReference>
<gene>
    <name evidence="7" type="ORF">FHS81_001361</name>
</gene>
<comment type="caution">
    <text evidence="7">The sequence shown here is derived from an EMBL/GenBank/DDBJ whole genome shotgun (WGS) entry which is preliminary data.</text>
</comment>
<evidence type="ECO:0000256" key="4">
    <source>
        <dbReference type="ARBA" id="ARBA00022723"/>
    </source>
</evidence>
<evidence type="ECO:0000256" key="1">
    <source>
        <dbReference type="ARBA" id="ARBA00004882"/>
    </source>
</evidence>
<evidence type="ECO:0000256" key="2">
    <source>
        <dbReference type="ARBA" id="ARBA00012766"/>
    </source>
</evidence>
<keyword evidence="5" id="KW-0862">Zinc</keyword>
<dbReference type="InterPro" id="IPR016193">
    <property type="entry name" value="Cytidine_deaminase-like"/>
</dbReference>
<organism evidence="7 8">
    <name type="scientific">Pseudochelatococcus contaminans</name>
    <dbReference type="NCBI Taxonomy" id="1538103"/>
    <lineage>
        <taxon>Bacteria</taxon>
        <taxon>Pseudomonadati</taxon>
        <taxon>Pseudomonadota</taxon>
        <taxon>Alphaproteobacteria</taxon>
        <taxon>Hyphomicrobiales</taxon>
        <taxon>Chelatococcaceae</taxon>
        <taxon>Pseudochelatococcus</taxon>
    </lineage>
</organism>
<comment type="pathway">
    <text evidence="1">Cofactor biosynthesis; riboflavin biosynthesis; 5-amino-6-(D-ribitylamino)uracil from GTP: step 2/4.</text>
</comment>
<dbReference type="GO" id="GO:0016491">
    <property type="term" value="F:oxidoreductase activity"/>
    <property type="evidence" value="ECO:0007669"/>
    <property type="project" value="UniProtKB-KW"/>
</dbReference>
<feature type="domain" description="CMP/dCMP-type deaminase" evidence="6">
    <location>
        <begin position="3"/>
        <end position="117"/>
    </location>
</feature>
<dbReference type="AlphaFoldDB" id="A0A7W5Z3F4"/>
<dbReference type="EMBL" id="JACICC010000003">
    <property type="protein sequence ID" value="MBB3809279.1"/>
    <property type="molecule type" value="Genomic_DNA"/>
</dbReference>
<dbReference type="PROSITE" id="PS00903">
    <property type="entry name" value="CYT_DCMP_DEAMINASES_1"/>
    <property type="match status" value="1"/>
</dbReference>
<evidence type="ECO:0000259" key="6">
    <source>
        <dbReference type="PROSITE" id="PS51747"/>
    </source>
</evidence>
<dbReference type="NCBIfam" id="TIGR00326">
    <property type="entry name" value="eubact_ribD"/>
    <property type="match status" value="1"/>
</dbReference>
<dbReference type="PANTHER" id="PTHR11079">
    <property type="entry name" value="CYTOSINE DEAMINASE FAMILY MEMBER"/>
    <property type="match status" value="1"/>
</dbReference>
<dbReference type="GO" id="GO:0009231">
    <property type="term" value="P:riboflavin biosynthetic process"/>
    <property type="evidence" value="ECO:0007669"/>
    <property type="project" value="UniProtKB-UniPathway"/>
</dbReference>
<name>A0A7W5Z3F4_9HYPH</name>
<dbReference type="Gene3D" id="3.40.140.10">
    <property type="entry name" value="Cytidine Deaminase, domain 2"/>
    <property type="match status" value="1"/>
</dbReference>
<dbReference type="PROSITE" id="PS51747">
    <property type="entry name" value="CYT_DCMP_DEAMINASES_2"/>
    <property type="match status" value="1"/>
</dbReference>
<keyword evidence="4" id="KW-0479">Metal-binding</keyword>
<dbReference type="GO" id="GO:0008270">
    <property type="term" value="F:zinc ion binding"/>
    <property type="evidence" value="ECO:0007669"/>
    <property type="project" value="InterPro"/>
</dbReference>
<evidence type="ECO:0000313" key="8">
    <source>
        <dbReference type="Proteomes" id="UP000537592"/>
    </source>
</evidence>
<dbReference type="InterPro" id="IPR004794">
    <property type="entry name" value="Eubact_RibD"/>
</dbReference>
<keyword evidence="8" id="KW-1185">Reference proteome</keyword>
<accession>A0A7W5Z3F4</accession>
<sequence>MPDEHRHWMAQAIGLARDMQGWVWPNPAVGCVIVRDGVCVGRGQTQIGGRPHAERVALDAAGAQARGSTLYVTLEPCCHYGKTPPCADAIIEAGVTHVHASLQDPDPRVNGGGFRKLREAGVTVTVGPGAAEAQVIMAGFFHRIATGRPLVSTGSAFDAHESIPDGFDAMLISKAGHIKLVLRASGHHPAAETLPHPCNADDLLDQLGRRGLTTVFIPGGDPLLLLLAPAIEAQRHPSLPASAYIMRP</sequence>
<dbReference type="InterPro" id="IPR016192">
    <property type="entry name" value="APOBEC/CMP_deaminase_Zn-bd"/>
</dbReference>
<evidence type="ECO:0000256" key="3">
    <source>
        <dbReference type="ARBA" id="ARBA00022619"/>
    </source>
</evidence>
<dbReference type="SUPFAM" id="SSF53927">
    <property type="entry name" value="Cytidine deaminase-like"/>
    <property type="match status" value="1"/>
</dbReference>
<dbReference type="EC" id="3.5.4.26" evidence="2"/>
<reference evidence="7 8" key="1">
    <citation type="submission" date="2020-08" db="EMBL/GenBank/DDBJ databases">
        <title>Genomic Encyclopedia of Type Strains, Phase IV (KMG-IV): sequencing the most valuable type-strain genomes for metagenomic binning, comparative biology and taxonomic classification.</title>
        <authorList>
            <person name="Goeker M."/>
        </authorList>
    </citation>
    <scope>NUCLEOTIDE SEQUENCE [LARGE SCALE GENOMIC DNA]</scope>
    <source>
        <strain evidence="7 8">DSM 28760</strain>
    </source>
</reference>
<dbReference type="GO" id="GO:0008835">
    <property type="term" value="F:diaminohydroxyphosphoribosylaminopyrimidine deaminase activity"/>
    <property type="evidence" value="ECO:0007669"/>
    <property type="project" value="UniProtKB-EC"/>
</dbReference>
<dbReference type="RefSeq" id="WP_210281585.1">
    <property type="nucleotide sequence ID" value="NZ_JACICC010000003.1"/>
</dbReference>
<protein>
    <recommendedName>
        <fullName evidence="2">diaminohydroxyphosphoribosylaminopyrimidine deaminase</fullName>
        <ecNumber evidence="2">3.5.4.26</ecNumber>
    </recommendedName>
</protein>
<dbReference type="CDD" id="cd01284">
    <property type="entry name" value="Riboflavin_deaminase-reductase"/>
    <property type="match status" value="1"/>
</dbReference>
<proteinExistence type="predicted"/>